<accession>A0AAD9US41</accession>
<proteinExistence type="predicted"/>
<gene>
    <name evidence="2" type="ORF">P5673_031995</name>
</gene>
<dbReference type="InterPro" id="IPR041588">
    <property type="entry name" value="Integrase_H2C2"/>
</dbReference>
<evidence type="ECO:0000313" key="3">
    <source>
        <dbReference type="Proteomes" id="UP001249851"/>
    </source>
</evidence>
<dbReference type="Proteomes" id="UP001249851">
    <property type="component" value="Unassembled WGS sequence"/>
</dbReference>
<evidence type="ECO:0000313" key="2">
    <source>
        <dbReference type="EMBL" id="KAK2547909.1"/>
    </source>
</evidence>
<reference evidence="2" key="1">
    <citation type="journal article" date="2023" name="G3 (Bethesda)">
        <title>Whole genome assembly and annotation of the endangered Caribbean coral Acropora cervicornis.</title>
        <authorList>
            <person name="Selwyn J.D."/>
            <person name="Vollmer S.V."/>
        </authorList>
    </citation>
    <scope>NUCLEOTIDE SEQUENCE</scope>
    <source>
        <strain evidence="2">K2</strain>
    </source>
</reference>
<keyword evidence="3" id="KW-1185">Reference proteome</keyword>
<dbReference type="InterPro" id="IPR050951">
    <property type="entry name" value="Retrovirus_Pol_polyprotein"/>
</dbReference>
<dbReference type="PANTHER" id="PTHR37984:SF7">
    <property type="entry name" value="INTEGRASE CATALYTIC DOMAIN-CONTAINING PROTEIN"/>
    <property type="match status" value="1"/>
</dbReference>
<feature type="domain" description="Integrase zinc-binding" evidence="1">
    <location>
        <begin position="8"/>
        <end position="62"/>
    </location>
</feature>
<evidence type="ECO:0000259" key="1">
    <source>
        <dbReference type="Pfam" id="PF17921"/>
    </source>
</evidence>
<dbReference type="AlphaFoldDB" id="A0AAD9US41"/>
<name>A0AAD9US41_ACRCE</name>
<dbReference type="Pfam" id="PF17921">
    <property type="entry name" value="Integrase_H2C2"/>
    <property type="match status" value="1"/>
</dbReference>
<dbReference type="Gene3D" id="1.10.340.70">
    <property type="match status" value="1"/>
</dbReference>
<protein>
    <recommendedName>
        <fullName evidence="1">Integrase zinc-binding domain-containing protein</fullName>
    </recommendedName>
</protein>
<reference evidence="2" key="2">
    <citation type="journal article" date="2023" name="Science">
        <title>Genomic signatures of disease resistance in endangered staghorn corals.</title>
        <authorList>
            <person name="Vollmer S.V."/>
            <person name="Selwyn J.D."/>
            <person name="Despard B.A."/>
            <person name="Roesel C.L."/>
        </authorList>
    </citation>
    <scope>NUCLEOTIDE SEQUENCE</scope>
    <source>
        <strain evidence="2">K2</strain>
    </source>
</reference>
<sequence length="65" mass="7508">MKRHRIIIPQVLQGDILAKLHASHQGAEKTKLRAFTSVFWKDINKDIEDMTKSCKVCQELKSNQT</sequence>
<dbReference type="EMBL" id="JARQWQ010000162">
    <property type="protein sequence ID" value="KAK2547909.1"/>
    <property type="molecule type" value="Genomic_DNA"/>
</dbReference>
<comment type="caution">
    <text evidence="2">The sequence shown here is derived from an EMBL/GenBank/DDBJ whole genome shotgun (WGS) entry which is preliminary data.</text>
</comment>
<dbReference type="FunFam" id="1.10.340.70:FF:000004">
    <property type="entry name" value="Retrovirus-related Pol polyprotein from transposon 297-like Protein"/>
    <property type="match status" value="1"/>
</dbReference>
<dbReference type="PANTHER" id="PTHR37984">
    <property type="entry name" value="PROTEIN CBG26694"/>
    <property type="match status" value="1"/>
</dbReference>
<organism evidence="2 3">
    <name type="scientific">Acropora cervicornis</name>
    <name type="common">Staghorn coral</name>
    <dbReference type="NCBI Taxonomy" id="6130"/>
    <lineage>
        <taxon>Eukaryota</taxon>
        <taxon>Metazoa</taxon>
        <taxon>Cnidaria</taxon>
        <taxon>Anthozoa</taxon>
        <taxon>Hexacorallia</taxon>
        <taxon>Scleractinia</taxon>
        <taxon>Astrocoeniina</taxon>
        <taxon>Acroporidae</taxon>
        <taxon>Acropora</taxon>
    </lineage>
</organism>